<evidence type="ECO:0000313" key="2">
    <source>
        <dbReference type="Proteomes" id="UP001187531"/>
    </source>
</evidence>
<protein>
    <submittedName>
        <fullName evidence="1">Uncharacterized protein</fullName>
    </submittedName>
</protein>
<name>A0AA88I2I9_ARTSF</name>
<gene>
    <name evidence="1" type="ORF">QYM36_006032</name>
</gene>
<proteinExistence type="predicted"/>
<evidence type="ECO:0000313" key="1">
    <source>
        <dbReference type="EMBL" id="KAK2718884.1"/>
    </source>
</evidence>
<sequence>MSEHFRMRNNFEIFILVTYTLLLLTPEVHLIYIGKPPRSALQRPPLRTSPTVRPKDKLFDENDVSEENTRRSLLSYWGEPGDPVTPKLFLNVFRLKDPKDRKEKKGKLGVYIPDIEEVEYADWLEKFWFRRLENYYAVGLIPSKIILHSRLFAWFRRRKDKDSEESDEEQ</sequence>
<accession>A0AA88I2I9</accession>
<dbReference type="EMBL" id="JAVRJZ010000009">
    <property type="protein sequence ID" value="KAK2718884.1"/>
    <property type="molecule type" value="Genomic_DNA"/>
</dbReference>
<dbReference type="Proteomes" id="UP001187531">
    <property type="component" value="Unassembled WGS sequence"/>
</dbReference>
<dbReference type="AlphaFoldDB" id="A0AA88I2I9"/>
<organism evidence="1 2">
    <name type="scientific">Artemia franciscana</name>
    <name type="common">Brine shrimp</name>
    <name type="synonym">Artemia sanfranciscana</name>
    <dbReference type="NCBI Taxonomy" id="6661"/>
    <lineage>
        <taxon>Eukaryota</taxon>
        <taxon>Metazoa</taxon>
        <taxon>Ecdysozoa</taxon>
        <taxon>Arthropoda</taxon>
        <taxon>Crustacea</taxon>
        <taxon>Branchiopoda</taxon>
        <taxon>Anostraca</taxon>
        <taxon>Artemiidae</taxon>
        <taxon>Artemia</taxon>
    </lineage>
</organism>
<keyword evidence="2" id="KW-1185">Reference proteome</keyword>
<reference evidence="1" key="1">
    <citation type="submission" date="2023-07" db="EMBL/GenBank/DDBJ databases">
        <title>Chromosome-level genome assembly of Artemia franciscana.</title>
        <authorList>
            <person name="Jo E."/>
        </authorList>
    </citation>
    <scope>NUCLEOTIDE SEQUENCE</scope>
    <source>
        <tissue evidence="1">Whole body</tissue>
    </source>
</reference>
<comment type="caution">
    <text evidence="1">The sequence shown here is derived from an EMBL/GenBank/DDBJ whole genome shotgun (WGS) entry which is preliminary data.</text>
</comment>